<dbReference type="InterPro" id="IPR004545">
    <property type="entry name" value="PA2G4"/>
</dbReference>
<dbReference type="Gene3D" id="1.10.10.10">
    <property type="entry name" value="Winged helix-like DNA-binding domain superfamily/Winged helix DNA-binding domain"/>
    <property type="match status" value="1"/>
</dbReference>
<feature type="compositionally biased region" description="Basic residues" evidence="2">
    <location>
        <begin position="384"/>
        <end position="397"/>
    </location>
</feature>
<dbReference type="CDD" id="cd01089">
    <property type="entry name" value="PA2G4-like"/>
    <property type="match status" value="1"/>
</dbReference>
<dbReference type="NCBIfam" id="TIGR00495">
    <property type="entry name" value="crvDNA_42K"/>
    <property type="match status" value="1"/>
</dbReference>
<dbReference type="Gene3D" id="3.90.230.10">
    <property type="entry name" value="Creatinase/methionine aminopeptidase superfamily"/>
    <property type="match status" value="1"/>
</dbReference>
<gene>
    <name evidence="4" type="ORF">CLEP1334_LOCUS9505</name>
</gene>
<dbReference type="FunFam" id="1.10.10.10:FF:000029">
    <property type="entry name" value="Proliferation-associated 2G4, a"/>
    <property type="match status" value="1"/>
</dbReference>
<dbReference type="AlphaFoldDB" id="A0A7S0IWN7"/>
<dbReference type="PANTHER" id="PTHR10804">
    <property type="entry name" value="PROTEASE FAMILY M24 METHIONYL AMINOPEPTIDASE, AMINOPEPTIDASE P"/>
    <property type="match status" value="1"/>
</dbReference>
<feature type="domain" description="Peptidase M24" evidence="3">
    <location>
        <begin position="42"/>
        <end position="243"/>
    </location>
</feature>
<protein>
    <recommendedName>
        <fullName evidence="3">Peptidase M24 domain-containing protein</fullName>
    </recommendedName>
</protein>
<proteinExistence type="inferred from homology"/>
<dbReference type="EMBL" id="HBER01018849">
    <property type="protein sequence ID" value="CAD8534250.1"/>
    <property type="molecule type" value="Transcribed_RNA"/>
</dbReference>
<dbReference type="SUPFAM" id="SSF55920">
    <property type="entry name" value="Creatinase/aminopeptidase"/>
    <property type="match status" value="1"/>
</dbReference>
<organism evidence="4">
    <name type="scientific">Calcidiscus leptoporus</name>
    <dbReference type="NCBI Taxonomy" id="127549"/>
    <lineage>
        <taxon>Eukaryota</taxon>
        <taxon>Haptista</taxon>
        <taxon>Haptophyta</taxon>
        <taxon>Prymnesiophyceae</taxon>
        <taxon>Coccolithales</taxon>
        <taxon>Calcidiscaceae</taxon>
        <taxon>Calcidiscus</taxon>
    </lineage>
</organism>
<evidence type="ECO:0000259" key="3">
    <source>
        <dbReference type="Pfam" id="PF00557"/>
    </source>
</evidence>
<dbReference type="InterPro" id="IPR036005">
    <property type="entry name" value="Creatinase/aminopeptidase-like"/>
</dbReference>
<accession>A0A7S0IWN7</accession>
<reference evidence="4" key="1">
    <citation type="submission" date="2021-01" db="EMBL/GenBank/DDBJ databases">
        <authorList>
            <person name="Corre E."/>
            <person name="Pelletier E."/>
            <person name="Niang G."/>
            <person name="Scheremetjew M."/>
            <person name="Finn R."/>
            <person name="Kale V."/>
            <person name="Holt S."/>
            <person name="Cochrane G."/>
            <person name="Meng A."/>
            <person name="Brown T."/>
            <person name="Cohen L."/>
        </authorList>
    </citation>
    <scope>NUCLEOTIDE SEQUENCE</scope>
    <source>
        <strain evidence="4">RCC1130</strain>
    </source>
</reference>
<feature type="compositionally biased region" description="Acidic residues" evidence="2">
    <location>
        <begin position="8"/>
        <end position="31"/>
    </location>
</feature>
<comment type="similarity">
    <text evidence="1">Belongs to the peptidase M24 family.</text>
</comment>
<dbReference type="Pfam" id="PF00557">
    <property type="entry name" value="Peptidase_M24"/>
    <property type="match status" value="1"/>
</dbReference>
<sequence>MPKKKEEEESDVSSVEVDDEEEEEEEDEESANDLNNSDIVTKYRNAGDIANNVLAELIKLVEPGKKAVDLCEAGDKMVAAATEKVYNQKKKGKKIEKGSAFPTCISVNNCVGHYSPLTSEDDIVIAEGDLVKIDLGVHIDGYIAVLAHSVVAGSTEEAVTGRKADVMMAAWTAAECAQRMFKEGATNVAITEMIAKVAEAYKCSPVEGVLSHQMKKHVIDANKVIINKVNNDQQVKDATMERNDVMGFDIVMSTGEGKPKQSERRTTVFKRDLEEKYSLKMKASRAFFSEVNARFPTLPFTLRAGDERNWRMGVVECVKHGLFIEYPVLYEKPDHFVAQVKFTALLLPSGNCARLTSGPPLCASSELAVEDPELIELLAQSTDKKKKKKNNKKKKATKAGEGGDEAEADD</sequence>
<evidence type="ECO:0000313" key="4">
    <source>
        <dbReference type="EMBL" id="CAD8534250.1"/>
    </source>
</evidence>
<dbReference type="PANTHER" id="PTHR10804:SF11">
    <property type="entry name" value="PROLIFERATION-ASSOCIATED PROTEIN 2G4"/>
    <property type="match status" value="1"/>
</dbReference>
<name>A0A7S0IWN7_9EUKA</name>
<dbReference type="InterPro" id="IPR000994">
    <property type="entry name" value="Pept_M24"/>
</dbReference>
<dbReference type="SUPFAM" id="SSF46785">
    <property type="entry name" value="Winged helix' DNA-binding domain"/>
    <property type="match status" value="1"/>
</dbReference>
<feature type="region of interest" description="Disordered" evidence="2">
    <location>
        <begin position="380"/>
        <end position="410"/>
    </location>
</feature>
<dbReference type="InterPro" id="IPR036388">
    <property type="entry name" value="WH-like_DNA-bd_sf"/>
</dbReference>
<dbReference type="InterPro" id="IPR036390">
    <property type="entry name" value="WH_DNA-bd_sf"/>
</dbReference>
<feature type="region of interest" description="Disordered" evidence="2">
    <location>
        <begin position="1"/>
        <end position="38"/>
    </location>
</feature>
<dbReference type="InterPro" id="IPR047113">
    <property type="entry name" value="PA2G4/ARX1"/>
</dbReference>
<evidence type="ECO:0000256" key="1">
    <source>
        <dbReference type="ARBA" id="ARBA00007319"/>
    </source>
</evidence>
<evidence type="ECO:0000256" key="2">
    <source>
        <dbReference type="SAM" id="MobiDB-lite"/>
    </source>
</evidence>